<evidence type="ECO:0000259" key="3">
    <source>
        <dbReference type="Pfam" id="PF16561"/>
    </source>
</evidence>
<feature type="region of interest" description="Disordered" evidence="2">
    <location>
        <begin position="253"/>
        <end position="400"/>
    </location>
</feature>
<feature type="compositionally biased region" description="Basic and acidic residues" evidence="2">
    <location>
        <begin position="435"/>
        <end position="447"/>
    </location>
</feature>
<feature type="compositionally biased region" description="Basic and acidic residues" evidence="2">
    <location>
        <begin position="192"/>
        <end position="202"/>
    </location>
</feature>
<feature type="compositionally biased region" description="Polar residues" evidence="2">
    <location>
        <begin position="539"/>
        <end position="549"/>
    </location>
</feature>
<dbReference type="Pfam" id="PF16561">
    <property type="entry name" value="AMPK1_CBM"/>
    <property type="match status" value="1"/>
</dbReference>
<gene>
    <name evidence="4" type="ORF">HETSPECPRED_003581</name>
</gene>
<feature type="compositionally biased region" description="Polar residues" evidence="2">
    <location>
        <begin position="332"/>
        <end position="348"/>
    </location>
</feature>
<evidence type="ECO:0000256" key="1">
    <source>
        <dbReference type="ARBA" id="ARBA00038216"/>
    </source>
</evidence>
<dbReference type="GO" id="GO:0005634">
    <property type="term" value="C:nucleus"/>
    <property type="evidence" value="ECO:0007669"/>
    <property type="project" value="TreeGrafter"/>
</dbReference>
<dbReference type="Gene3D" id="2.60.40.10">
    <property type="entry name" value="Immunoglobulins"/>
    <property type="match status" value="1"/>
</dbReference>
<accession>A0A8H3F3G6</accession>
<feature type="region of interest" description="Disordered" evidence="2">
    <location>
        <begin position="116"/>
        <end position="241"/>
    </location>
</feature>
<dbReference type="PANTHER" id="PTHR10343:SF81">
    <property type="entry name" value="CRUCIFORM DNA-RECOGNIZING PROTEIN 1-RELATED"/>
    <property type="match status" value="1"/>
</dbReference>
<comment type="caution">
    <text evidence="4">The sequence shown here is derived from an EMBL/GenBank/DDBJ whole genome shotgun (WGS) entry which is preliminary data.</text>
</comment>
<dbReference type="Proteomes" id="UP000664521">
    <property type="component" value="Unassembled WGS sequence"/>
</dbReference>
<feature type="compositionally biased region" description="Polar residues" evidence="2">
    <location>
        <begin position="506"/>
        <end position="526"/>
    </location>
</feature>
<reference evidence="4" key="1">
    <citation type="submission" date="2021-03" db="EMBL/GenBank/DDBJ databases">
        <authorList>
            <person name="Tagirdzhanova G."/>
        </authorList>
    </citation>
    <scope>NUCLEOTIDE SEQUENCE</scope>
</reference>
<protein>
    <recommendedName>
        <fullName evidence="3">AMP-activated protein kinase glycogen-binding domain-containing protein</fullName>
    </recommendedName>
</protein>
<dbReference type="AlphaFoldDB" id="A0A8H3F3G6"/>
<dbReference type="InterPro" id="IPR013783">
    <property type="entry name" value="Ig-like_fold"/>
</dbReference>
<dbReference type="CDD" id="cd02859">
    <property type="entry name" value="E_set_AMPKbeta_like_N"/>
    <property type="match status" value="1"/>
</dbReference>
<feature type="compositionally biased region" description="Polar residues" evidence="2">
    <location>
        <begin position="177"/>
        <end position="190"/>
    </location>
</feature>
<sequence>MASFLFKWDHPASEVYVTGTFDDWAKSVKLERKGDGYEKLVELPQLEQKILYKFVVDGIWTTDHTAPQETDDSNNVNNVLNPDKLLNSTSSIMSDPSSNIISGVTPQSTTVGLAAQVPKESERGQEASTASSDLPGSFPETPGPNEASEYGVKPIPASSGIGNPIHLEPGEKVPDPSTINDNTISSTVQDDPTLKSADKEESTFGVSPLPATSGIGNPVQLQPGEKVPDPSTFTSNTIQSNVKLDRESYEKADALPQLPNVVTPPDERPGGVFSLPEISKNTIPESSLPMGGETLSQKDPGFTIQSAGPGSTTAALAANVPLEPRGVPEVVQESQQEAGATPEASGNSEAVREKSAVEKELESKVPEEPATSEGTAAGVTSGTTTSLPSRGVPSSVQQSIDEINKGTAIASSVPDVVQQSITESHQSPEAAASKDVVKEKANVEAELLKGQTPVESVGEPAPSASAALTESAPSATAGSTQPDNATPAPAETSTPAAPIVTEPAGANSTSAEPPASSITDPRSIPSTDPAIAVSGEPPASTSKETSTLTPAVENAKQRDVSRSVSPMTRTGQTSQSQPVVTSGVAESSAPAQSKPAAAAIPASSSSKDTTPPTASSSTDKKSKRASGFFGKLKSKFSDKDKDKK</sequence>
<dbReference type="InterPro" id="IPR032640">
    <property type="entry name" value="AMPK1_CBM"/>
</dbReference>
<dbReference type="InterPro" id="IPR014756">
    <property type="entry name" value="Ig_E-set"/>
</dbReference>
<feature type="compositionally biased region" description="Low complexity" evidence="2">
    <location>
        <begin position="485"/>
        <end position="498"/>
    </location>
</feature>
<dbReference type="GO" id="GO:0019901">
    <property type="term" value="F:protein kinase binding"/>
    <property type="evidence" value="ECO:0007669"/>
    <property type="project" value="TreeGrafter"/>
</dbReference>
<proteinExistence type="inferred from homology"/>
<feature type="compositionally biased region" description="Basic and acidic residues" evidence="2">
    <location>
        <begin position="350"/>
        <end position="367"/>
    </location>
</feature>
<feature type="compositionally biased region" description="Polar residues" evidence="2">
    <location>
        <begin position="466"/>
        <end position="484"/>
    </location>
</feature>
<feature type="compositionally biased region" description="Low complexity" evidence="2">
    <location>
        <begin position="371"/>
        <end position="386"/>
    </location>
</feature>
<dbReference type="OrthoDB" id="5873279at2759"/>
<evidence type="ECO:0000313" key="5">
    <source>
        <dbReference type="Proteomes" id="UP000664521"/>
    </source>
</evidence>
<evidence type="ECO:0000313" key="4">
    <source>
        <dbReference type="EMBL" id="CAF9917757.1"/>
    </source>
</evidence>
<dbReference type="InterPro" id="IPR050827">
    <property type="entry name" value="CRP1_MDG1_kinase"/>
</dbReference>
<feature type="compositionally biased region" description="Low complexity" evidence="2">
    <location>
        <begin position="587"/>
        <end position="617"/>
    </location>
</feature>
<feature type="compositionally biased region" description="Polar residues" evidence="2">
    <location>
        <begin position="231"/>
        <end position="241"/>
    </location>
</feature>
<keyword evidence="5" id="KW-1185">Reference proteome</keyword>
<feature type="compositionally biased region" description="Polar residues" evidence="2">
    <location>
        <begin position="562"/>
        <end position="580"/>
    </location>
</feature>
<feature type="compositionally biased region" description="Basic and acidic residues" evidence="2">
    <location>
        <begin position="635"/>
        <end position="644"/>
    </location>
</feature>
<comment type="similarity">
    <text evidence="1">Belongs to the CRP1/MDG1 family.</text>
</comment>
<feature type="region of interest" description="Disordered" evidence="2">
    <location>
        <begin position="415"/>
        <end position="644"/>
    </location>
</feature>
<dbReference type="GO" id="GO:0005737">
    <property type="term" value="C:cytoplasm"/>
    <property type="evidence" value="ECO:0007669"/>
    <property type="project" value="TreeGrafter"/>
</dbReference>
<dbReference type="SUPFAM" id="SSF81296">
    <property type="entry name" value="E set domains"/>
    <property type="match status" value="1"/>
</dbReference>
<evidence type="ECO:0000256" key="2">
    <source>
        <dbReference type="SAM" id="MobiDB-lite"/>
    </source>
</evidence>
<dbReference type="GO" id="GO:0031588">
    <property type="term" value="C:nucleotide-activated protein kinase complex"/>
    <property type="evidence" value="ECO:0007669"/>
    <property type="project" value="TreeGrafter"/>
</dbReference>
<feature type="compositionally biased region" description="Polar residues" evidence="2">
    <location>
        <begin position="303"/>
        <end position="314"/>
    </location>
</feature>
<feature type="domain" description="AMP-activated protein kinase glycogen-binding" evidence="3">
    <location>
        <begin position="4"/>
        <end position="81"/>
    </location>
</feature>
<dbReference type="GO" id="GO:0007165">
    <property type="term" value="P:signal transduction"/>
    <property type="evidence" value="ECO:0007669"/>
    <property type="project" value="TreeGrafter"/>
</dbReference>
<name>A0A8H3F3G6_9LECA</name>
<feature type="compositionally biased region" description="Polar residues" evidence="2">
    <location>
        <begin position="417"/>
        <end position="427"/>
    </location>
</feature>
<dbReference type="EMBL" id="CAJPDS010000020">
    <property type="protein sequence ID" value="CAF9917757.1"/>
    <property type="molecule type" value="Genomic_DNA"/>
</dbReference>
<organism evidence="4 5">
    <name type="scientific">Heterodermia speciosa</name>
    <dbReference type="NCBI Taxonomy" id="116794"/>
    <lineage>
        <taxon>Eukaryota</taxon>
        <taxon>Fungi</taxon>
        <taxon>Dikarya</taxon>
        <taxon>Ascomycota</taxon>
        <taxon>Pezizomycotina</taxon>
        <taxon>Lecanoromycetes</taxon>
        <taxon>OSLEUM clade</taxon>
        <taxon>Lecanoromycetidae</taxon>
        <taxon>Caliciales</taxon>
        <taxon>Physciaceae</taxon>
        <taxon>Heterodermia</taxon>
    </lineage>
</organism>
<dbReference type="PANTHER" id="PTHR10343">
    <property type="entry name" value="5'-AMP-ACTIVATED PROTEIN KINASE , BETA SUBUNIT"/>
    <property type="match status" value="1"/>
</dbReference>